<proteinExistence type="predicted"/>
<dbReference type="OrthoDB" id="3800738at2759"/>
<organism evidence="2 3">
    <name type="scientific">Penicillium angulare</name>
    <dbReference type="NCBI Taxonomy" id="116970"/>
    <lineage>
        <taxon>Eukaryota</taxon>
        <taxon>Fungi</taxon>
        <taxon>Dikarya</taxon>
        <taxon>Ascomycota</taxon>
        <taxon>Pezizomycotina</taxon>
        <taxon>Eurotiomycetes</taxon>
        <taxon>Eurotiomycetidae</taxon>
        <taxon>Eurotiales</taxon>
        <taxon>Aspergillaceae</taxon>
        <taxon>Penicillium</taxon>
    </lineage>
</organism>
<dbReference type="InterPro" id="IPR036047">
    <property type="entry name" value="F-box-like_dom_sf"/>
</dbReference>
<dbReference type="Proteomes" id="UP001149165">
    <property type="component" value="Unassembled WGS sequence"/>
</dbReference>
<dbReference type="Pfam" id="PF12937">
    <property type="entry name" value="F-box-like"/>
    <property type="match status" value="1"/>
</dbReference>
<keyword evidence="3" id="KW-1185">Reference proteome</keyword>
<dbReference type="SUPFAM" id="SSF81383">
    <property type="entry name" value="F-box domain"/>
    <property type="match status" value="1"/>
</dbReference>
<evidence type="ECO:0000313" key="2">
    <source>
        <dbReference type="EMBL" id="KAJ5097475.1"/>
    </source>
</evidence>
<reference evidence="2" key="2">
    <citation type="journal article" date="2023" name="IMA Fungus">
        <title>Comparative genomic study of the Penicillium genus elucidates a diverse pangenome and 15 lateral gene transfer events.</title>
        <authorList>
            <person name="Petersen C."/>
            <person name="Sorensen T."/>
            <person name="Nielsen M.R."/>
            <person name="Sondergaard T.E."/>
            <person name="Sorensen J.L."/>
            <person name="Fitzpatrick D.A."/>
            <person name="Frisvad J.C."/>
            <person name="Nielsen K.L."/>
        </authorList>
    </citation>
    <scope>NUCLEOTIDE SEQUENCE</scope>
    <source>
        <strain evidence="2">IBT 30069</strain>
    </source>
</reference>
<evidence type="ECO:0000259" key="1">
    <source>
        <dbReference type="Pfam" id="PF12937"/>
    </source>
</evidence>
<feature type="domain" description="F-box" evidence="1">
    <location>
        <begin position="16"/>
        <end position="58"/>
    </location>
</feature>
<dbReference type="CDD" id="cd09917">
    <property type="entry name" value="F-box_SF"/>
    <property type="match status" value="1"/>
</dbReference>
<dbReference type="EMBL" id="JAPQKH010000005">
    <property type="protein sequence ID" value="KAJ5097475.1"/>
    <property type="molecule type" value="Genomic_DNA"/>
</dbReference>
<dbReference type="InterPro" id="IPR001810">
    <property type="entry name" value="F-box_dom"/>
</dbReference>
<comment type="caution">
    <text evidence="2">The sequence shown here is derived from an EMBL/GenBank/DDBJ whole genome shotgun (WGS) entry which is preliminary data.</text>
</comment>
<name>A0A9W9FC24_9EURO</name>
<protein>
    <recommendedName>
        <fullName evidence="1">F-box domain-containing protein</fullName>
    </recommendedName>
</protein>
<dbReference type="Gene3D" id="1.20.1280.50">
    <property type="match status" value="1"/>
</dbReference>
<sequence length="289" mass="33735">MEPANLSPQQTAIQIPEILENILLHLDEKSLLTSAQRVSRFWHDLVSQPPLQKHLFFQPDWDQKEKVTSELLVENFPLWFPNNAGQPAQSTENMQNIGIVDLRDHRRNAFKTLPIASPLKNEAFMYKDASWRRMLVQQPPIPKLVVFTTANSMMGTFFEGPAIVEELFSYKKLDDLESKPPDKSEPLRMDLFYDTFTIMSHESPSTFMFIWNHGEIKFPPKIHFYTFKEEDKKAMKKAIEIYGMIVATYVVHPCIPAYSWRAAKRLVFSERLRSYLEESEESENEDDES</sequence>
<dbReference type="AlphaFoldDB" id="A0A9W9FC24"/>
<reference evidence="2" key="1">
    <citation type="submission" date="2022-11" db="EMBL/GenBank/DDBJ databases">
        <authorList>
            <person name="Petersen C."/>
        </authorList>
    </citation>
    <scope>NUCLEOTIDE SEQUENCE</scope>
    <source>
        <strain evidence="2">IBT 30069</strain>
    </source>
</reference>
<accession>A0A9W9FC24</accession>
<evidence type="ECO:0000313" key="3">
    <source>
        <dbReference type="Proteomes" id="UP001149165"/>
    </source>
</evidence>
<gene>
    <name evidence="2" type="ORF">N7456_008196</name>
</gene>